<dbReference type="EMBL" id="JADGJD010001245">
    <property type="protein sequence ID" value="KAJ3045172.1"/>
    <property type="molecule type" value="Genomic_DNA"/>
</dbReference>
<reference evidence="1" key="1">
    <citation type="submission" date="2020-05" db="EMBL/GenBank/DDBJ databases">
        <title>Phylogenomic resolution of chytrid fungi.</title>
        <authorList>
            <person name="Stajich J.E."/>
            <person name="Amses K."/>
            <person name="Simmons R."/>
            <person name="Seto K."/>
            <person name="Myers J."/>
            <person name="Bonds A."/>
            <person name="Quandt C.A."/>
            <person name="Barry K."/>
            <person name="Liu P."/>
            <person name="Grigoriev I."/>
            <person name="Longcore J.E."/>
            <person name="James T.Y."/>
        </authorList>
    </citation>
    <scope>NUCLEOTIDE SEQUENCE</scope>
    <source>
        <strain evidence="1">JEL0318</strain>
    </source>
</reference>
<keyword evidence="2" id="KW-1185">Reference proteome</keyword>
<organism evidence="1 2">
    <name type="scientific">Rhizophlyctis rosea</name>
    <dbReference type="NCBI Taxonomy" id="64517"/>
    <lineage>
        <taxon>Eukaryota</taxon>
        <taxon>Fungi</taxon>
        <taxon>Fungi incertae sedis</taxon>
        <taxon>Chytridiomycota</taxon>
        <taxon>Chytridiomycota incertae sedis</taxon>
        <taxon>Chytridiomycetes</taxon>
        <taxon>Rhizophlyctidales</taxon>
        <taxon>Rhizophlyctidaceae</taxon>
        <taxon>Rhizophlyctis</taxon>
    </lineage>
</organism>
<protein>
    <submittedName>
        <fullName evidence="1">Uncharacterized protein</fullName>
    </submittedName>
</protein>
<dbReference type="AlphaFoldDB" id="A0AAD5S4K0"/>
<proteinExistence type="predicted"/>
<sequence length="94" mass="10354">HAHLLLSATDETDTSFLLSILPLFPFKSTTSSLYTISNKNIVAEATEYFEFVNDDSRALGVVLRDPVISVKRVGRKAMERARAGRGRVRAGSTL</sequence>
<evidence type="ECO:0000313" key="1">
    <source>
        <dbReference type="EMBL" id="KAJ3045172.1"/>
    </source>
</evidence>
<accession>A0AAD5S4K0</accession>
<evidence type="ECO:0000313" key="2">
    <source>
        <dbReference type="Proteomes" id="UP001212841"/>
    </source>
</evidence>
<dbReference type="Proteomes" id="UP001212841">
    <property type="component" value="Unassembled WGS sequence"/>
</dbReference>
<comment type="caution">
    <text evidence="1">The sequence shown here is derived from an EMBL/GenBank/DDBJ whole genome shotgun (WGS) entry which is preliminary data.</text>
</comment>
<feature type="non-terminal residue" evidence="1">
    <location>
        <position position="1"/>
    </location>
</feature>
<gene>
    <name evidence="1" type="ORF">HK097_001267</name>
</gene>
<name>A0AAD5S4K0_9FUNG</name>